<name>A0AAN6GPI1_9BASI</name>
<evidence type="ECO:0000313" key="1">
    <source>
        <dbReference type="EMBL" id="KAK0549638.1"/>
    </source>
</evidence>
<protein>
    <submittedName>
        <fullName evidence="1">Uncharacterized protein</fullName>
    </submittedName>
</protein>
<dbReference type="Proteomes" id="UP001176517">
    <property type="component" value="Unassembled WGS sequence"/>
</dbReference>
<gene>
    <name evidence="1" type="ORF">OC846_003989</name>
</gene>
<comment type="caution">
    <text evidence="1">The sequence shown here is derived from an EMBL/GenBank/DDBJ whole genome shotgun (WGS) entry which is preliminary data.</text>
</comment>
<evidence type="ECO:0000313" key="2">
    <source>
        <dbReference type="Proteomes" id="UP001176517"/>
    </source>
</evidence>
<keyword evidence="2" id="KW-1185">Reference proteome</keyword>
<proteinExistence type="predicted"/>
<accession>A0AAN6GPI1</accession>
<organism evidence="1 2">
    <name type="scientific">Tilletia horrida</name>
    <dbReference type="NCBI Taxonomy" id="155126"/>
    <lineage>
        <taxon>Eukaryota</taxon>
        <taxon>Fungi</taxon>
        <taxon>Dikarya</taxon>
        <taxon>Basidiomycota</taxon>
        <taxon>Ustilaginomycotina</taxon>
        <taxon>Exobasidiomycetes</taxon>
        <taxon>Tilletiales</taxon>
        <taxon>Tilletiaceae</taxon>
        <taxon>Tilletia</taxon>
    </lineage>
</organism>
<reference evidence="1" key="1">
    <citation type="journal article" date="2023" name="PhytoFront">
        <title>Draft Genome Resources of Seven Strains of Tilletia horrida, Causal Agent of Kernel Smut of Rice.</title>
        <authorList>
            <person name="Khanal S."/>
            <person name="Antony Babu S."/>
            <person name="Zhou X.G."/>
        </authorList>
    </citation>
    <scope>NUCLEOTIDE SEQUENCE</scope>
    <source>
        <strain evidence="1">TX6</strain>
    </source>
</reference>
<dbReference type="EMBL" id="JAPDMZ010000108">
    <property type="protein sequence ID" value="KAK0549638.1"/>
    <property type="molecule type" value="Genomic_DNA"/>
</dbReference>
<sequence>MRRNIKSFVDGLKVGRDHVIWLRRAQRFFNTPELALSIWVKQLDIDVKAAGNRLHIRYDTDCDNLPETGVQNRKGGPISHVEDPSPRLTLGKLADIIAQARQGPGLRSFRFEEFSIVPEWSYSAAQKLWEQVGHHAPSLRYLGLRLERMDFPVEVSETAFAYLEEFSLSFVDADVVLPLVEPFLDGAKRLRSLVLRLSGCGKVAQHKNILHKKEFPPALEYFCLREYFAPETLYYRFVSCHPEAHIIVTKSGGKRGRLQRVPGVFRQRITEDGVWHQPLSIIDTDTILDHLGGPSSLSFD</sequence>
<dbReference type="AlphaFoldDB" id="A0AAN6GPI1"/>